<feature type="binding site" evidence="13">
    <location>
        <position position="794"/>
    </location>
    <ligand>
        <name>substrate</name>
    </ligand>
</feature>
<dbReference type="InterPro" id="IPR002192">
    <property type="entry name" value="PPDK_AMP/ATP-bd"/>
</dbReference>
<evidence type="ECO:0000256" key="11">
    <source>
        <dbReference type="PIRNR" id="PIRNR000853"/>
    </source>
</evidence>
<dbReference type="GO" id="GO:0046872">
    <property type="term" value="F:metal ion binding"/>
    <property type="evidence" value="ECO:0007669"/>
    <property type="project" value="UniProtKB-UniRule"/>
</dbReference>
<dbReference type="PIRSF" id="PIRSF000853">
    <property type="entry name" value="PPDK"/>
    <property type="match status" value="1"/>
</dbReference>
<dbReference type="InterPro" id="IPR036637">
    <property type="entry name" value="Phosphohistidine_dom_sf"/>
</dbReference>
<dbReference type="NCBIfam" id="NF004531">
    <property type="entry name" value="PRK05878.1"/>
    <property type="match status" value="1"/>
</dbReference>
<evidence type="ECO:0000256" key="7">
    <source>
        <dbReference type="ARBA" id="ARBA00022741"/>
    </source>
</evidence>
<feature type="binding site" evidence="13">
    <location>
        <position position="773"/>
    </location>
    <ligand>
        <name>substrate</name>
    </ligand>
</feature>
<dbReference type="EMBL" id="DF968181">
    <property type="protein sequence ID" value="GAP41279.1"/>
    <property type="molecule type" value="Genomic_DNA"/>
</dbReference>
<feature type="binding site" evidence="14">
    <location>
        <position position="797"/>
    </location>
    <ligand>
        <name>Mg(2+)</name>
        <dbReference type="ChEBI" id="CHEBI:18420"/>
    </ligand>
</feature>
<evidence type="ECO:0000256" key="2">
    <source>
        <dbReference type="ARBA" id="ARBA00007837"/>
    </source>
</evidence>
<feature type="binding site" evidence="14">
    <location>
        <position position="773"/>
    </location>
    <ligand>
        <name>Mg(2+)</name>
        <dbReference type="ChEBI" id="CHEBI:18420"/>
    </ligand>
</feature>
<name>A0A0S7BY49_9CHLR</name>
<evidence type="ECO:0000259" key="17">
    <source>
        <dbReference type="Pfam" id="PF02896"/>
    </source>
</evidence>
<dbReference type="Gene3D" id="1.10.189.10">
    <property type="entry name" value="Pyruvate Phosphate Dikinase, domain 2"/>
    <property type="match status" value="1"/>
</dbReference>
<keyword evidence="9" id="KW-0067">ATP-binding</keyword>
<feature type="domain" description="Pyruvate phosphate dikinase AMP/ATP-binding" evidence="16">
    <location>
        <begin position="75"/>
        <end position="301"/>
    </location>
</feature>
<keyword evidence="7" id="KW-0547">Nucleotide-binding</keyword>
<dbReference type="InterPro" id="IPR013815">
    <property type="entry name" value="ATP_grasp_subdomain_1"/>
</dbReference>
<evidence type="ECO:0000256" key="9">
    <source>
        <dbReference type="ARBA" id="ARBA00022840"/>
    </source>
</evidence>
<dbReference type="Pfam" id="PF01326">
    <property type="entry name" value="PPDK_N"/>
    <property type="match status" value="3"/>
</dbReference>
<dbReference type="InterPro" id="IPR023151">
    <property type="entry name" value="PEP_util_CS"/>
</dbReference>
<dbReference type="PROSITE" id="PS00742">
    <property type="entry name" value="PEP_ENZYMES_2"/>
    <property type="match status" value="1"/>
</dbReference>
<evidence type="ECO:0000256" key="1">
    <source>
        <dbReference type="ARBA" id="ARBA00001946"/>
    </source>
</evidence>
<evidence type="ECO:0000256" key="12">
    <source>
        <dbReference type="PIRSR" id="PIRSR000853-1"/>
    </source>
</evidence>
<evidence type="ECO:0000313" key="19">
    <source>
        <dbReference type="Proteomes" id="UP000053370"/>
    </source>
</evidence>
<dbReference type="OrthoDB" id="9765468at2"/>
<dbReference type="InterPro" id="IPR018274">
    <property type="entry name" value="PEP_util_AS"/>
</dbReference>
<organism evidence="18">
    <name type="scientific">Flexilinea flocculi</name>
    <dbReference type="NCBI Taxonomy" id="1678840"/>
    <lineage>
        <taxon>Bacteria</taxon>
        <taxon>Bacillati</taxon>
        <taxon>Chloroflexota</taxon>
        <taxon>Anaerolineae</taxon>
        <taxon>Anaerolineales</taxon>
        <taxon>Anaerolineaceae</taxon>
        <taxon>Flexilinea</taxon>
    </lineage>
</organism>
<evidence type="ECO:0000256" key="3">
    <source>
        <dbReference type="ARBA" id="ARBA00011994"/>
    </source>
</evidence>
<dbReference type="RefSeq" id="WP_062282170.1">
    <property type="nucleotide sequence ID" value="NZ_DF968181.1"/>
</dbReference>
<sequence>MTEKKWVYLFSEVNQAEAYVGGDWDKVRGLLGGKGANLADMSRIGVPVPPGFTVTTEACNEYSANGKFPDGMWDQMLAGLSEVEKEAGKKFGDSKNPLLVSCRSGAKFSMPGMMDTVLNIGLNDETAKGMVELTGNERFVYDSYRRLIQMFGSVVLEIPDEAFENPMDSFKESKGYKLDTEMTASDLKELTKIFKDVVKSEKGFDFPQDPLEQMRLATQAVFRSWNGKRAVDYRRAERIPDNLGTAVNIVTMVFGNMGDDSGTGVAFTRNPVDGTNKMFGEYLLNAQGEDVVAGIRNTNKIESLEKVMPDVYKQFMDITHKLEKHYRDMQDVEFTIEHGKLWMLQTRSGKRTARSAVAIAVQMVNEGLINKETALQRVTTKQVDALLHPQFDPNKIKKIEAFASGVNASPGAAVGRIYFDADKVVEMKEKENQDCIMVRPFTKPDDVHGMLSAKGILTSEGGATSHAAVVARQFGVPCVVGASAIKIDLDKRVLTCGDLTLHEGDWISVDGNTGKAYVGKIDVVVPDLEEMKDLTTLLSWADEISDIEVWANADYPRDARRARSFGAKGIGLCRTEHMFFEVERLPIVQKMILAKNSEDRTAALNELLPHQRSDFDGLFEAMTGYPVIIRLIDPPLHEFLPNAEDLKEQIITKRIEKISDYVNGKAIDKELVNLEKMLKEVELRHESNPMMGLRGVRLSIVMPEIVEMQVRAIFEAACDVKLRGFEPRPEIMIPLTGHVNELKRIQPRLIEIAKQVMAEKKVEVEYLFGTMIEIPRAAVTAGEIAEVAEFFSFGTNDLTQMTFGYSRDDAERSFLVKYVEEGILPENPFQVIDRNGVGKLMQIAIQDGRASRPDLKVGICGEHGGDPKSIEWCHIIGNDYVSCSPFRVPVARLAAAQAKLDFPNPEARKNIKK</sequence>
<evidence type="ECO:0000259" key="15">
    <source>
        <dbReference type="Pfam" id="PF00391"/>
    </source>
</evidence>
<dbReference type="InterPro" id="IPR010121">
    <property type="entry name" value="Pyruvate_phosphate_dikinase"/>
</dbReference>
<feature type="active site" description="Tele-phosphohistidine intermediate" evidence="12">
    <location>
        <position position="466"/>
    </location>
</feature>
<keyword evidence="19" id="KW-1185">Reference proteome</keyword>
<dbReference type="STRING" id="1678840.ATC1_131264"/>
<dbReference type="InterPro" id="IPR015813">
    <property type="entry name" value="Pyrv/PenolPyrv_kinase-like_dom"/>
</dbReference>
<evidence type="ECO:0000256" key="10">
    <source>
        <dbReference type="ARBA" id="ARBA00022842"/>
    </source>
</evidence>
<dbReference type="Gene3D" id="1.20.80.30">
    <property type="match status" value="1"/>
</dbReference>
<keyword evidence="5" id="KW-0808">Transferase</keyword>
<dbReference type="Gene3D" id="3.30.470.20">
    <property type="entry name" value="ATP-grasp fold, B domain"/>
    <property type="match status" value="1"/>
</dbReference>
<dbReference type="InterPro" id="IPR040442">
    <property type="entry name" value="Pyrv_kinase-like_dom_sf"/>
</dbReference>
<feature type="binding site" evidence="13">
    <location>
        <position position="796"/>
    </location>
    <ligand>
        <name>substrate</name>
    </ligand>
</feature>
<dbReference type="PANTHER" id="PTHR22931:SF9">
    <property type="entry name" value="PYRUVATE, PHOSPHATE DIKINASE 1, CHLOROPLASTIC"/>
    <property type="match status" value="1"/>
</dbReference>
<evidence type="ECO:0000256" key="14">
    <source>
        <dbReference type="PIRSR" id="PIRSR000853-3"/>
    </source>
</evidence>
<dbReference type="SUPFAM" id="SSF52009">
    <property type="entry name" value="Phosphohistidine domain"/>
    <property type="match status" value="1"/>
</dbReference>
<dbReference type="Gene3D" id="3.20.20.60">
    <property type="entry name" value="Phosphoenolpyruvate-binding domains"/>
    <property type="match status" value="1"/>
</dbReference>
<dbReference type="InterPro" id="IPR000121">
    <property type="entry name" value="PEP_util_C"/>
</dbReference>
<dbReference type="PROSITE" id="PS00370">
    <property type="entry name" value="PEP_ENZYMES_PHOS_SITE"/>
    <property type="match status" value="1"/>
</dbReference>
<accession>A0A0S7BY49</accession>
<feature type="domain" description="PEP-utilising enzyme C-terminal" evidence="17">
    <location>
        <begin position="530"/>
        <end position="899"/>
    </location>
</feature>
<dbReference type="InterPro" id="IPR008279">
    <property type="entry name" value="PEP-util_enz_mobile_dom"/>
</dbReference>
<feature type="binding site" evidence="13">
    <location>
        <position position="797"/>
    </location>
    <ligand>
        <name>substrate</name>
    </ligand>
</feature>
<dbReference type="Pfam" id="PF02896">
    <property type="entry name" value="PEP-utilizers_C"/>
    <property type="match status" value="1"/>
</dbReference>
<dbReference type="SUPFAM" id="SSF56059">
    <property type="entry name" value="Glutathione synthetase ATP-binding domain-like"/>
    <property type="match status" value="1"/>
</dbReference>
<dbReference type="Proteomes" id="UP000053370">
    <property type="component" value="Unassembled WGS sequence"/>
</dbReference>
<comment type="similarity">
    <text evidence="2 11">Belongs to the PEP-utilizing enzyme family.</text>
</comment>
<feature type="binding site" evidence="13">
    <location>
        <position position="795"/>
    </location>
    <ligand>
        <name>substrate</name>
    </ligand>
</feature>
<comment type="catalytic activity">
    <reaction evidence="11">
        <text>pyruvate + phosphate + ATP = phosphoenolpyruvate + AMP + diphosphate + H(+)</text>
        <dbReference type="Rhea" id="RHEA:10756"/>
        <dbReference type="ChEBI" id="CHEBI:15361"/>
        <dbReference type="ChEBI" id="CHEBI:15378"/>
        <dbReference type="ChEBI" id="CHEBI:30616"/>
        <dbReference type="ChEBI" id="CHEBI:33019"/>
        <dbReference type="ChEBI" id="CHEBI:43474"/>
        <dbReference type="ChEBI" id="CHEBI:58702"/>
        <dbReference type="ChEBI" id="CHEBI:456215"/>
        <dbReference type="EC" id="2.7.9.1"/>
    </reaction>
</comment>
<dbReference type="PANTHER" id="PTHR22931">
    <property type="entry name" value="PHOSPHOENOLPYRUVATE DIKINASE-RELATED"/>
    <property type="match status" value="1"/>
</dbReference>
<dbReference type="PATRIC" id="fig|1678840.3.peg.2714"/>
<evidence type="ECO:0000256" key="4">
    <source>
        <dbReference type="ARBA" id="ARBA00020138"/>
    </source>
</evidence>
<feature type="domain" description="Pyruvate phosphate dikinase AMP/ATP-binding" evidence="16">
    <location>
        <begin position="30"/>
        <end position="66"/>
    </location>
</feature>
<feature type="domain" description="PEP-utilising enzyme mobile" evidence="15">
    <location>
        <begin position="433"/>
        <end position="514"/>
    </location>
</feature>
<dbReference type="Gene3D" id="3.30.1490.20">
    <property type="entry name" value="ATP-grasp fold, A domain"/>
    <property type="match status" value="1"/>
</dbReference>
<dbReference type="Pfam" id="PF00391">
    <property type="entry name" value="PEP-utilizers"/>
    <property type="match status" value="1"/>
</dbReference>
<gene>
    <name evidence="18" type="ORF">ATC1_131264</name>
</gene>
<evidence type="ECO:0000256" key="13">
    <source>
        <dbReference type="PIRSR" id="PIRSR000853-2"/>
    </source>
</evidence>
<keyword evidence="6 14" id="KW-0479">Metal-binding</keyword>
<evidence type="ECO:0000256" key="5">
    <source>
        <dbReference type="ARBA" id="ARBA00022679"/>
    </source>
</evidence>
<feature type="domain" description="Pyruvate phosphate dikinase AMP/ATP-binding" evidence="16">
    <location>
        <begin position="313"/>
        <end position="365"/>
    </location>
</feature>
<feature type="binding site" evidence="13">
    <location>
        <position position="574"/>
    </location>
    <ligand>
        <name>substrate</name>
    </ligand>
</feature>
<proteinExistence type="inferred from homology"/>
<keyword evidence="10 14" id="KW-0460">Magnesium</keyword>
<dbReference type="GO" id="GO:0005524">
    <property type="term" value="F:ATP binding"/>
    <property type="evidence" value="ECO:0007669"/>
    <property type="project" value="UniProtKB-UniRule"/>
</dbReference>
<evidence type="ECO:0000313" key="18">
    <source>
        <dbReference type="EMBL" id="GAP41279.1"/>
    </source>
</evidence>
<keyword evidence="18" id="KW-0670">Pyruvate</keyword>
<dbReference type="EC" id="2.7.9.1" evidence="3 11"/>
<dbReference type="SUPFAM" id="SSF51621">
    <property type="entry name" value="Phosphoenolpyruvate/pyruvate domain"/>
    <property type="match status" value="1"/>
</dbReference>
<dbReference type="GO" id="GO:0016301">
    <property type="term" value="F:kinase activity"/>
    <property type="evidence" value="ECO:0007669"/>
    <property type="project" value="UniProtKB-UniRule"/>
</dbReference>
<dbReference type="GO" id="GO:0050242">
    <property type="term" value="F:pyruvate, phosphate dikinase activity"/>
    <property type="evidence" value="ECO:0007669"/>
    <property type="project" value="UniProtKB-UniRule"/>
</dbReference>
<protein>
    <recommendedName>
        <fullName evidence="4 11">Pyruvate, phosphate dikinase</fullName>
        <ecNumber evidence="3 11">2.7.9.1</ecNumber>
    </recommendedName>
</protein>
<dbReference type="AlphaFoldDB" id="A0A0S7BY49"/>
<evidence type="ECO:0000259" key="16">
    <source>
        <dbReference type="Pfam" id="PF01326"/>
    </source>
</evidence>
<evidence type="ECO:0000256" key="8">
    <source>
        <dbReference type="ARBA" id="ARBA00022777"/>
    </source>
</evidence>
<feature type="binding site" evidence="13">
    <location>
        <position position="630"/>
    </location>
    <ligand>
        <name>substrate</name>
    </ligand>
</feature>
<dbReference type="NCBIfam" id="TIGR01828">
    <property type="entry name" value="pyru_phos_dikin"/>
    <property type="match status" value="1"/>
</dbReference>
<evidence type="ECO:0000256" key="6">
    <source>
        <dbReference type="ARBA" id="ARBA00022723"/>
    </source>
</evidence>
<comment type="cofactor">
    <cofactor evidence="1 11 14">
        <name>Mg(2+)</name>
        <dbReference type="ChEBI" id="CHEBI:18420"/>
    </cofactor>
</comment>
<feature type="active site" description="Proton donor" evidence="12">
    <location>
        <position position="860"/>
    </location>
</feature>
<reference evidence="18" key="1">
    <citation type="journal article" date="2015" name="Genome Announc.">
        <title>Draft Genome Sequence of Anaerolineae Strain TC1, a Novel Isolate from a Methanogenic Wastewater Treatment System.</title>
        <authorList>
            <person name="Matsuura N."/>
            <person name="Tourlousse D.M."/>
            <person name="Sun L."/>
            <person name="Toyonaga M."/>
            <person name="Kuroda K."/>
            <person name="Ohashi A."/>
            <person name="Cruz R."/>
            <person name="Yamaguchi T."/>
            <person name="Sekiguchi Y."/>
        </authorList>
    </citation>
    <scope>NUCLEOTIDE SEQUENCE [LARGE SCALE GENOMIC DNA]</scope>
    <source>
        <strain evidence="18">TC1</strain>
    </source>
</reference>
<keyword evidence="8 18" id="KW-0418">Kinase</keyword>
<dbReference type="Gene3D" id="3.50.30.10">
    <property type="entry name" value="Phosphohistidine domain"/>
    <property type="match status" value="1"/>
</dbReference>